<reference evidence="2" key="1">
    <citation type="submission" date="2021-07" db="EMBL/GenBank/DDBJ databases">
        <authorList>
            <person name="Durling M."/>
        </authorList>
    </citation>
    <scope>NUCLEOTIDE SEQUENCE</scope>
</reference>
<dbReference type="InterPro" id="IPR028116">
    <property type="entry name" value="Cis-CaaD-like"/>
</dbReference>
<dbReference type="Gene3D" id="3.30.429.10">
    <property type="entry name" value="Macrophage Migration Inhibitory Factor"/>
    <property type="match status" value="1"/>
</dbReference>
<sequence>MPILKFYTSPNQLSSLEKQELATVLTSKYAEMMPAFFVNIMFHELPTNSFYIAGIPTDGKFLRLTIEHIAVNWDTNTPADLTQSKRFLDFVGRVLEERFGGRGWRWEFSVSQTLRELWRIQGLEPPPVGSEAMELWREGGVAVPWKL</sequence>
<keyword evidence="3" id="KW-1185">Reference proteome</keyword>
<dbReference type="EMBL" id="CAJVRL010000081">
    <property type="protein sequence ID" value="CAG8957895.1"/>
    <property type="molecule type" value="Genomic_DNA"/>
</dbReference>
<evidence type="ECO:0000313" key="2">
    <source>
        <dbReference type="EMBL" id="CAG8957895.1"/>
    </source>
</evidence>
<feature type="domain" description="Tautomerase cis-CaaD-like" evidence="1">
    <location>
        <begin position="1"/>
        <end position="138"/>
    </location>
</feature>
<comment type="caution">
    <text evidence="2">The sequence shown here is derived from an EMBL/GenBank/DDBJ whole genome shotgun (WGS) entry which is preliminary data.</text>
</comment>
<dbReference type="OrthoDB" id="2129288at2759"/>
<dbReference type="Proteomes" id="UP000696280">
    <property type="component" value="Unassembled WGS sequence"/>
</dbReference>
<dbReference type="Pfam" id="PF14832">
    <property type="entry name" value="Tautomerase_3"/>
    <property type="match status" value="1"/>
</dbReference>
<proteinExistence type="predicted"/>
<name>A0A9N9L0H9_9HELO</name>
<dbReference type="AlphaFoldDB" id="A0A9N9L0H9"/>
<dbReference type="InterPro" id="IPR014347">
    <property type="entry name" value="Tautomerase/MIF_sf"/>
</dbReference>
<organism evidence="2 3">
    <name type="scientific">Hymenoscyphus fraxineus</name>
    <dbReference type="NCBI Taxonomy" id="746836"/>
    <lineage>
        <taxon>Eukaryota</taxon>
        <taxon>Fungi</taxon>
        <taxon>Dikarya</taxon>
        <taxon>Ascomycota</taxon>
        <taxon>Pezizomycotina</taxon>
        <taxon>Leotiomycetes</taxon>
        <taxon>Helotiales</taxon>
        <taxon>Helotiaceae</taxon>
        <taxon>Hymenoscyphus</taxon>
    </lineage>
</organism>
<evidence type="ECO:0000259" key="1">
    <source>
        <dbReference type="Pfam" id="PF14832"/>
    </source>
</evidence>
<evidence type="ECO:0000313" key="3">
    <source>
        <dbReference type="Proteomes" id="UP000696280"/>
    </source>
</evidence>
<protein>
    <recommendedName>
        <fullName evidence="1">Tautomerase cis-CaaD-like domain-containing protein</fullName>
    </recommendedName>
</protein>
<gene>
    <name evidence="2" type="ORF">HYFRA_00000235</name>
</gene>
<accession>A0A9N9L0H9</accession>